<dbReference type="Proteomes" id="UP001479436">
    <property type="component" value="Unassembled WGS sequence"/>
</dbReference>
<dbReference type="Gene3D" id="1.10.472.10">
    <property type="entry name" value="Cyclin-like"/>
    <property type="match status" value="1"/>
</dbReference>
<organism evidence="1 2">
    <name type="scientific">Basidiobolus ranarum</name>
    <dbReference type="NCBI Taxonomy" id="34480"/>
    <lineage>
        <taxon>Eukaryota</taxon>
        <taxon>Fungi</taxon>
        <taxon>Fungi incertae sedis</taxon>
        <taxon>Zoopagomycota</taxon>
        <taxon>Entomophthoromycotina</taxon>
        <taxon>Basidiobolomycetes</taxon>
        <taxon>Basidiobolales</taxon>
        <taxon>Basidiobolaceae</taxon>
        <taxon>Basidiobolus</taxon>
    </lineage>
</organism>
<gene>
    <name evidence="1" type="ORF">K7432_005494</name>
</gene>
<dbReference type="SUPFAM" id="SSF47954">
    <property type="entry name" value="Cyclin-like"/>
    <property type="match status" value="1"/>
</dbReference>
<evidence type="ECO:0008006" key="3">
    <source>
        <dbReference type="Google" id="ProtNLM"/>
    </source>
</evidence>
<dbReference type="Pfam" id="PF08613">
    <property type="entry name" value="Cyclin"/>
    <property type="match status" value="1"/>
</dbReference>
<name>A0ABR2WWI2_9FUNG</name>
<protein>
    <recommendedName>
        <fullName evidence="3">Cyclin N-terminal domain-containing protein</fullName>
    </recommendedName>
</protein>
<evidence type="ECO:0000313" key="2">
    <source>
        <dbReference type="Proteomes" id="UP001479436"/>
    </source>
</evidence>
<proteinExistence type="predicted"/>
<dbReference type="CDD" id="cd20557">
    <property type="entry name" value="CYCLIN_ScPCL1-like"/>
    <property type="match status" value="1"/>
</dbReference>
<dbReference type="PANTHER" id="PTHR15615">
    <property type="match status" value="1"/>
</dbReference>
<comment type="caution">
    <text evidence="1">The sequence shown here is derived from an EMBL/GenBank/DDBJ whole genome shotgun (WGS) entry which is preliminary data.</text>
</comment>
<keyword evidence="2" id="KW-1185">Reference proteome</keyword>
<sequence length="266" mass="30052">MVSYLLPESHQWTHISLPTHIYEFPHNPPTTYLHIAHTPFPISLGMSKVFGSQFSAPCQDITLPSCNFVFLNGCDKGLNGSTLPVSAISYPFLPSELPSFMNSSPPQPSFLDDMDTTTASSLFTILAADLTHQFWHGQAYSSTLEFRFFIQYVLNTTQISTTTLLLALKLIHTMKLRQPSLCGAPGSECRVFTVGLILANKTLEDNNFTNKTWSKVTGLPSMEINQMEMEFLQVLDWRCIVSQQDYLEWRSLLENYLLSYDLSMLS</sequence>
<dbReference type="InterPro" id="IPR013922">
    <property type="entry name" value="Cyclin_PHO80-like"/>
</dbReference>
<dbReference type="EMBL" id="JASJQH010000218">
    <property type="protein sequence ID" value="KAK9765856.1"/>
    <property type="molecule type" value="Genomic_DNA"/>
</dbReference>
<reference evidence="1 2" key="1">
    <citation type="submission" date="2023-04" db="EMBL/GenBank/DDBJ databases">
        <title>Genome of Basidiobolus ranarum AG-B5.</title>
        <authorList>
            <person name="Stajich J.E."/>
            <person name="Carter-House D."/>
            <person name="Gryganskyi A."/>
        </authorList>
    </citation>
    <scope>NUCLEOTIDE SEQUENCE [LARGE SCALE GENOMIC DNA]</scope>
    <source>
        <strain evidence="1 2">AG-B5</strain>
    </source>
</reference>
<evidence type="ECO:0000313" key="1">
    <source>
        <dbReference type="EMBL" id="KAK9765856.1"/>
    </source>
</evidence>
<dbReference type="PANTHER" id="PTHR15615:SF27">
    <property type="entry name" value="PHO85 CYCLIN CLG1"/>
    <property type="match status" value="1"/>
</dbReference>
<dbReference type="InterPro" id="IPR036915">
    <property type="entry name" value="Cyclin-like_sf"/>
</dbReference>
<accession>A0ABR2WWI2</accession>